<feature type="domain" description="SGNH hydrolase-type esterase" evidence="2">
    <location>
        <begin position="64"/>
        <end position="264"/>
    </location>
</feature>
<evidence type="ECO:0000259" key="2">
    <source>
        <dbReference type="Pfam" id="PF13472"/>
    </source>
</evidence>
<dbReference type="OrthoDB" id="252349at2"/>
<dbReference type="Gene3D" id="3.40.50.1110">
    <property type="entry name" value="SGNH hydrolase"/>
    <property type="match status" value="1"/>
</dbReference>
<accession>A0A172TLR1</accession>
<dbReference type="InterPro" id="IPR051532">
    <property type="entry name" value="Ester_Hydrolysis_Enzymes"/>
</dbReference>
<organism evidence="3 4">
    <name type="scientific">Paenibacillus swuensis</name>
    <dbReference type="NCBI Taxonomy" id="1178515"/>
    <lineage>
        <taxon>Bacteria</taxon>
        <taxon>Bacillati</taxon>
        <taxon>Bacillota</taxon>
        <taxon>Bacilli</taxon>
        <taxon>Bacillales</taxon>
        <taxon>Paenibacillaceae</taxon>
        <taxon>Paenibacillus</taxon>
    </lineage>
</organism>
<keyword evidence="1" id="KW-0812">Transmembrane</keyword>
<dbReference type="Pfam" id="PF13472">
    <property type="entry name" value="Lipase_GDSL_2"/>
    <property type="match status" value="1"/>
</dbReference>
<dbReference type="Proteomes" id="UP000076927">
    <property type="component" value="Chromosome"/>
</dbReference>
<reference evidence="3 4" key="1">
    <citation type="submission" date="2015-01" db="EMBL/GenBank/DDBJ databases">
        <title>Paenibacillus swuensis/DY6/whole genome sequencing.</title>
        <authorList>
            <person name="Kim M.K."/>
            <person name="Srinivasan S."/>
            <person name="Lee J.-J."/>
        </authorList>
    </citation>
    <scope>NUCLEOTIDE SEQUENCE [LARGE SCALE GENOMIC DNA]</scope>
    <source>
        <strain evidence="3 4">DY6</strain>
    </source>
</reference>
<dbReference type="PANTHER" id="PTHR30383">
    <property type="entry name" value="THIOESTERASE 1/PROTEASE 1/LYSOPHOSPHOLIPASE L1"/>
    <property type="match status" value="1"/>
</dbReference>
<dbReference type="PATRIC" id="fig|1178515.4.peg.3675"/>
<evidence type="ECO:0000313" key="4">
    <source>
        <dbReference type="Proteomes" id="UP000076927"/>
    </source>
</evidence>
<dbReference type="KEGG" id="pswu:SY83_18235"/>
<dbReference type="EMBL" id="CP011388">
    <property type="protein sequence ID" value="ANE47906.1"/>
    <property type="molecule type" value="Genomic_DNA"/>
</dbReference>
<dbReference type="AlphaFoldDB" id="A0A172TLR1"/>
<gene>
    <name evidence="3" type="ORF">SY83_18235</name>
</gene>
<keyword evidence="4" id="KW-1185">Reference proteome</keyword>
<dbReference type="InterPro" id="IPR036514">
    <property type="entry name" value="SGNH_hydro_sf"/>
</dbReference>
<dbReference type="InterPro" id="IPR013830">
    <property type="entry name" value="SGNH_hydro"/>
</dbReference>
<evidence type="ECO:0000256" key="1">
    <source>
        <dbReference type="SAM" id="Phobius"/>
    </source>
</evidence>
<feature type="transmembrane region" description="Helical" evidence="1">
    <location>
        <begin position="6"/>
        <end position="30"/>
    </location>
</feature>
<keyword evidence="1" id="KW-1133">Transmembrane helix</keyword>
<proteinExistence type="predicted"/>
<sequence>MGKSRWMWGLVGIISLLSTLIFIFGFGYAVKDILNPTAVSVGDGPELNVLEEPLVTKEEIHIVALGDSLTRGTGDETGKGYVGHLLEKLAKASGKKVKLVGNLAVNGYRSDQLLYDLHNKKGEAYALKQANLVLLTIGGNDLSYAALEQSGGGNNLNEVSDIDPKKLEKQLKEPKENVKKIIEKIGKINPRAKIVYIGLYNPYYEADESKRSSLVIQQWNSGVFETLNQFPNMTLVPTQDLFEGQPTEYLAGDQFHPNGAGYERIADRVVQALE</sequence>
<dbReference type="PANTHER" id="PTHR30383:SF27">
    <property type="entry name" value="SPORE GERMINATION LIPASE LIPC"/>
    <property type="match status" value="1"/>
</dbReference>
<keyword evidence="1" id="KW-0472">Membrane</keyword>
<protein>
    <recommendedName>
        <fullName evidence="2">SGNH hydrolase-type esterase domain-containing protein</fullName>
    </recommendedName>
</protein>
<dbReference type="GO" id="GO:0004622">
    <property type="term" value="F:phosphatidylcholine lysophospholipase activity"/>
    <property type="evidence" value="ECO:0007669"/>
    <property type="project" value="TreeGrafter"/>
</dbReference>
<dbReference type="STRING" id="1178515.SY83_18235"/>
<dbReference type="SUPFAM" id="SSF52266">
    <property type="entry name" value="SGNH hydrolase"/>
    <property type="match status" value="1"/>
</dbReference>
<evidence type="ECO:0000313" key="3">
    <source>
        <dbReference type="EMBL" id="ANE47906.1"/>
    </source>
</evidence>
<name>A0A172TLR1_9BACL</name>
<dbReference type="RefSeq" id="WP_068609112.1">
    <property type="nucleotide sequence ID" value="NZ_CP011388.1"/>
</dbReference>